<dbReference type="CDD" id="cd06267">
    <property type="entry name" value="PBP1_LacI_sugar_binding-like"/>
    <property type="match status" value="1"/>
</dbReference>
<dbReference type="SMART" id="SM00354">
    <property type="entry name" value="HTH_LACI"/>
    <property type="match status" value="1"/>
</dbReference>
<dbReference type="Pfam" id="PF00356">
    <property type="entry name" value="LacI"/>
    <property type="match status" value="1"/>
</dbReference>
<reference evidence="6" key="1">
    <citation type="journal article" date="2015" name="PeerJ">
        <title>First genomic representation of candidate bacterial phylum KSB3 points to enhanced environmental sensing as a trigger of wastewater bulking.</title>
        <authorList>
            <person name="Sekiguchi Y."/>
            <person name="Ohashi A."/>
            <person name="Parks D.H."/>
            <person name="Yamauchi T."/>
            <person name="Tyson G.W."/>
            <person name="Hugenholtz P."/>
        </authorList>
    </citation>
    <scope>NUCLEOTIDE SEQUENCE [LARGE SCALE GENOMIC DNA]</scope>
</reference>
<dbReference type="InterPro" id="IPR046335">
    <property type="entry name" value="LacI/GalR-like_sensor"/>
</dbReference>
<dbReference type="InterPro" id="IPR000843">
    <property type="entry name" value="HTH_LacI"/>
</dbReference>
<dbReference type="Gene3D" id="1.10.260.40">
    <property type="entry name" value="lambda repressor-like DNA-binding domains"/>
    <property type="match status" value="1"/>
</dbReference>
<name>A0A081BP80_9BACT</name>
<dbReference type="InterPro" id="IPR010982">
    <property type="entry name" value="Lambda_DNA-bd_dom_sf"/>
</dbReference>
<dbReference type="InterPro" id="IPR028082">
    <property type="entry name" value="Peripla_BP_I"/>
</dbReference>
<evidence type="ECO:0000313" key="6">
    <source>
        <dbReference type="EMBL" id="GAK52196.1"/>
    </source>
</evidence>
<accession>A0A081BP80</accession>
<dbReference type="SUPFAM" id="SSF47413">
    <property type="entry name" value="lambda repressor-like DNA-binding domains"/>
    <property type="match status" value="1"/>
</dbReference>
<proteinExistence type="predicted"/>
<dbReference type="CDD" id="cd01392">
    <property type="entry name" value="HTH_LacI"/>
    <property type="match status" value="1"/>
</dbReference>
<keyword evidence="4" id="KW-0804">Transcription</keyword>
<dbReference type="EMBL" id="DF820458">
    <property type="protein sequence ID" value="GAK52196.1"/>
    <property type="molecule type" value="Genomic_DNA"/>
</dbReference>
<evidence type="ECO:0000256" key="3">
    <source>
        <dbReference type="ARBA" id="ARBA00023125"/>
    </source>
</evidence>
<organism evidence="6">
    <name type="scientific">Candidatus Moduliflexus flocculans</name>
    <dbReference type="NCBI Taxonomy" id="1499966"/>
    <lineage>
        <taxon>Bacteria</taxon>
        <taxon>Candidatus Moduliflexota</taxon>
        <taxon>Candidatus Moduliflexia</taxon>
        <taxon>Candidatus Moduliflexales</taxon>
        <taxon>Candidatus Moduliflexaceae</taxon>
    </lineage>
</organism>
<evidence type="ECO:0000256" key="4">
    <source>
        <dbReference type="ARBA" id="ARBA00023163"/>
    </source>
</evidence>
<protein>
    <submittedName>
        <fullName evidence="6">Transcriptional repressor, LacI family</fullName>
    </submittedName>
</protein>
<dbReference type="Gene3D" id="3.40.50.2300">
    <property type="match status" value="2"/>
</dbReference>
<keyword evidence="7" id="KW-1185">Reference proteome</keyword>
<dbReference type="PANTHER" id="PTHR30146:SF148">
    <property type="entry name" value="HTH-TYPE TRANSCRIPTIONAL REPRESSOR PURR-RELATED"/>
    <property type="match status" value="1"/>
</dbReference>
<dbReference type="HOGENOM" id="CLU_037628_6_2_0"/>
<evidence type="ECO:0000259" key="5">
    <source>
        <dbReference type="PROSITE" id="PS50932"/>
    </source>
</evidence>
<keyword evidence="3" id="KW-0238">DNA-binding</keyword>
<dbReference type="PRINTS" id="PR00036">
    <property type="entry name" value="HTHLACI"/>
</dbReference>
<dbReference type="AlphaFoldDB" id="A0A081BP80"/>
<dbReference type="Proteomes" id="UP000030700">
    <property type="component" value="Unassembled WGS sequence"/>
</dbReference>
<dbReference type="Pfam" id="PF13377">
    <property type="entry name" value="Peripla_BP_3"/>
    <property type="match status" value="1"/>
</dbReference>
<evidence type="ECO:0000313" key="7">
    <source>
        <dbReference type="Proteomes" id="UP000030700"/>
    </source>
</evidence>
<dbReference type="SUPFAM" id="SSF53822">
    <property type="entry name" value="Periplasmic binding protein-like I"/>
    <property type="match status" value="1"/>
</dbReference>
<keyword evidence="2" id="KW-0805">Transcription regulation</keyword>
<dbReference type="GO" id="GO:0000976">
    <property type="term" value="F:transcription cis-regulatory region binding"/>
    <property type="evidence" value="ECO:0007669"/>
    <property type="project" value="TreeGrafter"/>
</dbReference>
<sequence length="344" mass="37776">MEEPKGKPTIEDVAKACGVSISTVSRVINQSSPVSDQLTLRVKKAIKDLGFMPRQWKELPVAPKTIVITIPDVQSSYYAEIVNGAQEEAERQGVALLILDVSENTEYQEEHLNLLEKWGISGIIIAGTKLPADYLLELRDHCQIPIVLSRAKEVPGFPCIIPDYTSSTYRATQYLVSLNHKRLAYISGPPDWVSSKMRQESIERALNEAGLTLPPERVRWGYVNVEESAHATASLLQLPEHDRPTAIIAFDDVVAIGALRTIYTAGLRVPQDISVLGYNDIPLAAYTIPSLTTIAQPTYRIGQLAVKKLVELMASGKQANGGSVRLECPLILRESTGPRIEAVG</sequence>
<keyword evidence="1" id="KW-0678">Repressor</keyword>
<dbReference type="PANTHER" id="PTHR30146">
    <property type="entry name" value="LACI-RELATED TRANSCRIPTIONAL REPRESSOR"/>
    <property type="match status" value="1"/>
</dbReference>
<dbReference type="GO" id="GO:0003700">
    <property type="term" value="F:DNA-binding transcription factor activity"/>
    <property type="evidence" value="ECO:0007669"/>
    <property type="project" value="TreeGrafter"/>
</dbReference>
<evidence type="ECO:0000256" key="2">
    <source>
        <dbReference type="ARBA" id="ARBA00023015"/>
    </source>
</evidence>
<evidence type="ECO:0000256" key="1">
    <source>
        <dbReference type="ARBA" id="ARBA00022491"/>
    </source>
</evidence>
<dbReference type="PROSITE" id="PS50932">
    <property type="entry name" value="HTH_LACI_2"/>
    <property type="match status" value="1"/>
</dbReference>
<feature type="domain" description="HTH lacI-type" evidence="5">
    <location>
        <begin position="8"/>
        <end position="53"/>
    </location>
</feature>
<gene>
    <name evidence="6" type="ORF">U14_03447</name>
</gene>
<dbReference type="STRING" id="1499966.U14_03447"/>